<keyword evidence="2" id="KW-1185">Reference proteome</keyword>
<name>A0A4Y2V713_ARAVE</name>
<organism evidence="1 2">
    <name type="scientific">Araneus ventricosus</name>
    <name type="common">Orbweaver spider</name>
    <name type="synonym">Epeira ventricosa</name>
    <dbReference type="NCBI Taxonomy" id="182803"/>
    <lineage>
        <taxon>Eukaryota</taxon>
        <taxon>Metazoa</taxon>
        <taxon>Ecdysozoa</taxon>
        <taxon>Arthropoda</taxon>
        <taxon>Chelicerata</taxon>
        <taxon>Arachnida</taxon>
        <taxon>Araneae</taxon>
        <taxon>Araneomorphae</taxon>
        <taxon>Entelegynae</taxon>
        <taxon>Araneoidea</taxon>
        <taxon>Araneidae</taxon>
        <taxon>Araneus</taxon>
    </lineage>
</organism>
<dbReference type="AlphaFoldDB" id="A0A4Y2V713"/>
<proteinExistence type="predicted"/>
<gene>
    <name evidence="1" type="ORF">AVEN_109872_1</name>
</gene>
<comment type="caution">
    <text evidence="1">The sequence shown here is derived from an EMBL/GenBank/DDBJ whole genome shotgun (WGS) entry which is preliminary data.</text>
</comment>
<dbReference type="Proteomes" id="UP000499080">
    <property type="component" value="Unassembled WGS sequence"/>
</dbReference>
<reference evidence="1 2" key="1">
    <citation type="journal article" date="2019" name="Sci. Rep.">
        <title>Orb-weaving spider Araneus ventricosus genome elucidates the spidroin gene catalogue.</title>
        <authorList>
            <person name="Kono N."/>
            <person name="Nakamura H."/>
            <person name="Ohtoshi R."/>
            <person name="Moran D.A.P."/>
            <person name="Shinohara A."/>
            <person name="Yoshida Y."/>
            <person name="Fujiwara M."/>
            <person name="Mori M."/>
            <person name="Tomita M."/>
            <person name="Arakawa K."/>
        </authorList>
    </citation>
    <scope>NUCLEOTIDE SEQUENCE [LARGE SCALE GENOMIC DNA]</scope>
</reference>
<sequence>RNMGRCQSRVLLPSECGSETEISPKNTLMLLQMGDKAVQESSCHLRTWFKKRRDQSQILDVAQNGEKATVLLGHLECGSKR</sequence>
<evidence type="ECO:0000313" key="1">
    <source>
        <dbReference type="EMBL" id="GBO19450.1"/>
    </source>
</evidence>
<dbReference type="EMBL" id="BGPR01042934">
    <property type="protein sequence ID" value="GBO19450.1"/>
    <property type="molecule type" value="Genomic_DNA"/>
</dbReference>
<evidence type="ECO:0000313" key="2">
    <source>
        <dbReference type="Proteomes" id="UP000499080"/>
    </source>
</evidence>
<accession>A0A4Y2V713</accession>
<protein>
    <submittedName>
        <fullName evidence="1">Uncharacterized protein</fullName>
    </submittedName>
</protein>
<feature type="non-terminal residue" evidence="1">
    <location>
        <position position="1"/>
    </location>
</feature>